<dbReference type="InterPro" id="IPR006680">
    <property type="entry name" value="Amidohydro-rel"/>
</dbReference>
<protein>
    <submittedName>
        <fullName evidence="3">Predicted metal-dependent hydrolase, TIM-barrel fold</fullName>
    </submittedName>
</protein>
<evidence type="ECO:0000256" key="1">
    <source>
        <dbReference type="ARBA" id="ARBA00023239"/>
    </source>
</evidence>
<dbReference type="RefSeq" id="WP_089882486.1">
    <property type="nucleotide sequence ID" value="NZ_FOYS01000005.1"/>
</dbReference>
<dbReference type="SUPFAM" id="SSF51556">
    <property type="entry name" value="Metallo-dependent hydrolases"/>
    <property type="match status" value="1"/>
</dbReference>
<proteinExistence type="predicted"/>
<dbReference type="EMBL" id="FOYS01000005">
    <property type="protein sequence ID" value="SFR64356.1"/>
    <property type="molecule type" value="Genomic_DNA"/>
</dbReference>
<dbReference type="AlphaFoldDB" id="A0A1I6ICE6"/>
<dbReference type="STRING" id="555875.SAMN04488124_3032"/>
<evidence type="ECO:0000313" key="4">
    <source>
        <dbReference type="Proteomes" id="UP000243250"/>
    </source>
</evidence>
<dbReference type="GO" id="GO:0019748">
    <property type="term" value="P:secondary metabolic process"/>
    <property type="evidence" value="ECO:0007669"/>
    <property type="project" value="TreeGrafter"/>
</dbReference>
<dbReference type="Gene3D" id="3.20.20.140">
    <property type="entry name" value="Metal-dependent hydrolases"/>
    <property type="match status" value="1"/>
</dbReference>
<dbReference type="PANTHER" id="PTHR21240:SF28">
    <property type="entry name" value="ISO-OROTATE DECARBOXYLASE (EUROFUNG)"/>
    <property type="match status" value="1"/>
</dbReference>
<dbReference type="GO" id="GO:0016787">
    <property type="term" value="F:hydrolase activity"/>
    <property type="evidence" value="ECO:0007669"/>
    <property type="project" value="UniProtKB-KW"/>
</dbReference>
<accession>A0A1I6ICE6</accession>
<evidence type="ECO:0000259" key="2">
    <source>
        <dbReference type="Pfam" id="PF04909"/>
    </source>
</evidence>
<organism evidence="3 4">
    <name type="scientific">Halogeometricum limi</name>
    <dbReference type="NCBI Taxonomy" id="555875"/>
    <lineage>
        <taxon>Archaea</taxon>
        <taxon>Methanobacteriati</taxon>
        <taxon>Methanobacteriota</taxon>
        <taxon>Stenosarchaea group</taxon>
        <taxon>Halobacteria</taxon>
        <taxon>Halobacteriales</taxon>
        <taxon>Haloferacaceae</taxon>
        <taxon>Halogeometricum</taxon>
    </lineage>
</organism>
<reference evidence="4" key="1">
    <citation type="submission" date="2016-10" db="EMBL/GenBank/DDBJ databases">
        <authorList>
            <person name="Varghese N."/>
            <person name="Submissions S."/>
        </authorList>
    </citation>
    <scope>NUCLEOTIDE SEQUENCE [LARGE SCALE GENOMIC DNA]</scope>
    <source>
        <strain evidence="4">CGMCC 1.8711</strain>
    </source>
</reference>
<sequence length="323" mass="35631">MPYTARADREFPIIDFGAHLVTDVPEFMEPLDDRIGPVHTDPEATIDRYKNAGIDRLVLSQPPFMGSTDVERTRNANDDLMDIVEGDDDLYGLAALPVGASGGEAADELERCLDRGYNGGALETMSNGTKLTDEEVRPVLEVADREGAPLLVHPKIDVSLHPEVDVLDDKYRLNAVFGREAALSQSILEVVHMGILDDYPDLNLVFHHLGGNIASMMGRVHLHHILGRWPGQEHIESFDDFKQKLESRVFVDTSGFYGYHAPIRTTLEEFPSSQVLFGTDAPYEARDADELSRFATTVLDVASDTDSEAVLSGNALRLLANVD</sequence>
<dbReference type="Pfam" id="PF04909">
    <property type="entry name" value="Amidohydro_2"/>
    <property type="match status" value="1"/>
</dbReference>
<keyword evidence="4" id="KW-1185">Reference proteome</keyword>
<dbReference type="GO" id="GO:0005737">
    <property type="term" value="C:cytoplasm"/>
    <property type="evidence" value="ECO:0007669"/>
    <property type="project" value="TreeGrafter"/>
</dbReference>
<keyword evidence="1" id="KW-0456">Lyase</keyword>
<dbReference type="PANTHER" id="PTHR21240">
    <property type="entry name" value="2-AMINO-3-CARBOXYLMUCONATE-6-SEMIALDEHYDE DECARBOXYLASE"/>
    <property type="match status" value="1"/>
</dbReference>
<feature type="domain" description="Amidohydrolase-related" evidence="2">
    <location>
        <begin position="31"/>
        <end position="319"/>
    </location>
</feature>
<keyword evidence="3" id="KW-0378">Hydrolase</keyword>
<dbReference type="InterPro" id="IPR032466">
    <property type="entry name" value="Metal_Hydrolase"/>
</dbReference>
<name>A0A1I6ICE6_9EURY</name>
<dbReference type="Proteomes" id="UP000243250">
    <property type="component" value="Unassembled WGS sequence"/>
</dbReference>
<dbReference type="GO" id="GO:0016831">
    <property type="term" value="F:carboxy-lyase activity"/>
    <property type="evidence" value="ECO:0007669"/>
    <property type="project" value="InterPro"/>
</dbReference>
<dbReference type="OrthoDB" id="34429at2157"/>
<evidence type="ECO:0000313" key="3">
    <source>
        <dbReference type="EMBL" id="SFR64356.1"/>
    </source>
</evidence>
<dbReference type="InterPro" id="IPR032465">
    <property type="entry name" value="ACMSD"/>
</dbReference>
<gene>
    <name evidence="3" type="ORF">SAMN04488124_3032</name>
</gene>